<feature type="domain" description="Bacterial bifunctional deaminase-reductase C-terminal" evidence="1">
    <location>
        <begin position="2"/>
        <end position="177"/>
    </location>
</feature>
<dbReference type="Proteomes" id="UP000323380">
    <property type="component" value="Unassembled WGS sequence"/>
</dbReference>
<dbReference type="InterPro" id="IPR024072">
    <property type="entry name" value="DHFR-like_dom_sf"/>
</dbReference>
<comment type="caution">
    <text evidence="2">The sequence shown here is derived from an EMBL/GenBank/DDBJ whole genome shotgun (WGS) entry which is preliminary data.</text>
</comment>
<protein>
    <recommendedName>
        <fullName evidence="1">Bacterial bifunctional deaminase-reductase C-terminal domain-containing protein</fullName>
    </recommendedName>
</protein>
<organism evidence="2 3">
    <name type="scientific">Actinomadura chibensis</name>
    <dbReference type="NCBI Taxonomy" id="392828"/>
    <lineage>
        <taxon>Bacteria</taxon>
        <taxon>Bacillati</taxon>
        <taxon>Actinomycetota</taxon>
        <taxon>Actinomycetes</taxon>
        <taxon>Streptosporangiales</taxon>
        <taxon>Thermomonosporaceae</taxon>
        <taxon>Actinomadura</taxon>
    </lineage>
</organism>
<dbReference type="GO" id="GO:0009231">
    <property type="term" value="P:riboflavin biosynthetic process"/>
    <property type="evidence" value="ECO:0007669"/>
    <property type="project" value="InterPro"/>
</dbReference>
<dbReference type="EMBL" id="VSFG01000002">
    <property type="protein sequence ID" value="TYB46200.1"/>
    <property type="molecule type" value="Genomic_DNA"/>
</dbReference>
<dbReference type="RefSeq" id="WP_067900155.1">
    <property type="nucleotide sequence ID" value="NZ_VSFG01000002.1"/>
</dbReference>
<dbReference type="GO" id="GO:0008703">
    <property type="term" value="F:5-amino-6-(5-phosphoribosylamino)uracil reductase activity"/>
    <property type="evidence" value="ECO:0007669"/>
    <property type="project" value="InterPro"/>
</dbReference>
<dbReference type="InterPro" id="IPR002734">
    <property type="entry name" value="RibDG_C"/>
</dbReference>
<dbReference type="PANTHER" id="PTHR38011:SF11">
    <property type="entry name" value="2,5-DIAMINO-6-RIBOSYLAMINO-4(3H)-PYRIMIDINONE 5'-PHOSPHATE REDUCTASE"/>
    <property type="match status" value="1"/>
</dbReference>
<dbReference type="Gene3D" id="3.40.430.10">
    <property type="entry name" value="Dihydrofolate Reductase, subunit A"/>
    <property type="match status" value="1"/>
</dbReference>
<gene>
    <name evidence="2" type="ORF">FXF69_13040</name>
</gene>
<name>A0A5D0NNR5_9ACTN</name>
<evidence type="ECO:0000313" key="2">
    <source>
        <dbReference type="EMBL" id="TYB46200.1"/>
    </source>
</evidence>
<evidence type="ECO:0000313" key="3">
    <source>
        <dbReference type="Proteomes" id="UP000323380"/>
    </source>
</evidence>
<accession>A0A5D0NNR5</accession>
<proteinExistence type="predicted"/>
<dbReference type="InterPro" id="IPR050765">
    <property type="entry name" value="Riboflavin_Biosynth_HTPR"/>
</dbReference>
<reference evidence="2 3" key="1">
    <citation type="submission" date="2019-08" db="EMBL/GenBank/DDBJ databases">
        <title>Actinomadura sp. nov. CYP1-5 isolated from mountain soil.</title>
        <authorList>
            <person name="Songsumanus A."/>
            <person name="Kuncharoen N."/>
            <person name="Kudo T."/>
            <person name="Yuki M."/>
            <person name="Igarashi Y."/>
            <person name="Tanasupawat S."/>
        </authorList>
    </citation>
    <scope>NUCLEOTIDE SEQUENCE [LARGE SCALE GENOMIC DNA]</scope>
    <source>
        <strain evidence="2 3">JCM 14158</strain>
    </source>
</reference>
<dbReference type="SUPFAM" id="SSF53597">
    <property type="entry name" value="Dihydrofolate reductase-like"/>
    <property type="match status" value="1"/>
</dbReference>
<keyword evidence="3" id="KW-1185">Reference proteome</keyword>
<sequence length="188" mass="20654">MRKIINSTYVSLDGVVQRPHDWTAPYFQDEAAAYARDLLFSCGALLMGRRTFDGFSQAWPAIGDAAGDFGVRMNTLPHYVVSDSLRKPGWGDTTAIPRDAAVAEITRLKERDGLDILQYGFGPVSRTLVRHGLLDELRLWIHPVLVGTDRPGDSLNHAGFAAAFELADTAAFSTGVLVATYRPRPHGR</sequence>
<dbReference type="AlphaFoldDB" id="A0A5D0NNR5"/>
<evidence type="ECO:0000259" key="1">
    <source>
        <dbReference type="Pfam" id="PF01872"/>
    </source>
</evidence>
<dbReference type="PANTHER" id="PTHR38011">
    <property type="entry name" value="DIHYDROFOLATE REDUCTASE FAMILY PROTEIN (AFU_ORTHOLOGUE AFUA_8G06820)"/>
    <property type="match status" value="1"/>
</dbReference>
<dbReference type="STRING" id="1220554.GCA_001552135_06431"/>
<dbReference type="Pfam" id="PF01872">
    <property type="entry name" value="RibD_C"/>
    <property type="match status" value="1"/>
</dbReference>